<evidence type="ECO:0000256" key="3">
    <source>
        <dbReference type="ARBA" id="ARBA00006576"/>
    </source>
</evidence>
<comment type="similarity">
    <text evidence="3 13">Belongs to the cytidine and deoxycytidylate deaminase family.</text>
</comment>
<keyword evidence="6 13" id="KW-0378">Hydrolase</keyword>
<comment type="function">
    <text evidence="2 13">This enzyme scavenges exogenous and endogenous cytidine and 2'-deoxycytidine for UMP synthesis.</text>
</comment>
<evidence type="ECO:0000256" key="1">
    <source>
        <dbReference type="ARBA" id="ARBA00001947"/>
    </source>
</evidence>
<sequence>MPLSKEVAVTVPYDKLDQTAKDLIDAALSARGFAYCPYSKFGVGAAVAWSDAEGIDKGCNVENATYGNTICAERNAITTGVTQGKRKLKAIGVVAEMNDSSDFVSPCGPCRQFIYEFGNKVDVYMAKVSSVHGDVLVSTADQLLPLGFRLN</sequence>
<comment type="cofactor">
    <cofactor evidence="1 12 13">
        <name>Zn(2+)</name>
        <dbReference type="ChEBI" id="CHEBI:29105"/>
    </cofactor>
</comment>
<dbReference type="InterPro" id="IPR050202">
    <property type="entry name" value="Cyt/Deoxycyt_deaminase"/>
</dbReference>
<evidence type="ECO:0000256" key="8">
    <source>
        <dbReference type="ARBA" id="ARBA00032005"/>
    </source>
</evidence>
<dbReference type="NCBIfam" id="TIGR01354">
    <property type="entry name" value="cyt_deam_tetra"/>
    <property type="match status" value="1"/>
</dbReference>
<dbReference type="GO" id="GO:0072527">
    <property type="term" value="P:pyrimidine-containing compound metabolic process"/>
    <property type="evidence" value="ECO:0007669"/>
    <property type="project" value="UniProtKB-ARBA"/>
</dbReference>
<dbReference type="PANTHER" id="PTHR11644:SF2">
    <property type="entry name" value="CYTIDINE DEAMINASE"/>
    <property type="match status" value="1"/>
</dbReference>
<evidence type="ECO:0000313" key="16">
    <source>
        <dbReference type="Proteomes" id="UP000792457"/>
    </source>
</evidence>
<dbReference type="InterPro" id="IPR006262">
    <property type="entry name" value="Cyt_deam_tetra"/>
</dbReference>
<dbReference type="GO" id="GO:0004126">
    <property type="term" value="F:cytidine deaminase activity"/>
    <property type="evidence" value="ECO:0007669"/>
    <property type="project" value="UniProtKB-UniRule"/>
</dbReference>
<evidence type="ECO:0000256" key="4">
    <source>
        <dbReference type="ARBA" id="ARBA00012783"/>
    </source>
</evidence>
<dbReference type="PROSITE" id="PS51747">
    <property type="entry name" value="CYT_DCMP_DEAMINASES_2"/>
    <property type="match status" value="1"/>
</dbReference>
<name>A0A8K0KEB1_LADFU</name>
<dbReference type="Pfam" id="PF00383">
    <property type="entry name" value="dCMP_cyt_deam_1"/>
    <property type="match status" value="1"/>
</dbReference>
<comment type="catalytic activity">
    <reaction evidence="9 13">
        <text>cytidine + H2O + H(+) = uridine + NH4(+)</text>
        <dbReference type="Rhea" id="RHEA:16069"/>
        <dbReference type="ChEBI" id="CHEBI:15377"/>
        <dbReference type="ChEBI" id="CHEBI:15378"/>
        <dbReference type="ChEBI" id="CHEBI:16704"/>
        <dbReference type="ChEBI" id="CHEBI:17562"/>
        <dbReference type="ChEBI" id="CHEBI:28938"/>
        <dbReference type="EC" id="3.5.4.5"/>
    </reaction>
</comment>
<organism evidence="15 16">
    <name type="scientific">Ladona fulva</name>
    <name type="common">Scarce chaser dragonfly</name>
    <name type="synonym">Libellula fulva</name>
    <dbReference type="NCBI Taxonomy" id="123851"/>
    <lineage>
        <taxon>Eukaryota</taxon>
        <taxon>Metazoa</taxon>
        <taxon>Ecdysozoa</taxon>
        <taxon>Arthropoda</taxon>
        <taxon>Hexapoda</taxon>
        <taxon>Insecta</taxon>
        <taxon>Pterygota</taxon>
        <taxon>Palaeoptera</taxon>
        <taxon>Odonata</taxon>
        <taxon>Epiprocta</taxon>
        <taxon>Anisoptera</taxon>
        <taxon>Libelluloidea</taxon>
        <taxon>Libellulidae</taxon>
        <taxon>Ladona</taxon>
    </lineage>
</organism>
<dbReference type="OrthoDB" id="414540at2759"/>
<dbReference type="NCBIfam" id="NF004064">
    <property type="entry name" value="PRK05578.1"/>
    <property type="match status" value="1"/>
</dbReference>
<dbReference type="EMBL" id="KZ308594">
    <property type="protein sequence ID" value="KAG8232110.1"/>
    <property type="molecule type" value="Genomic_DNA"/>
</dbReference>
<evidence type="ECO:0000313" key="15">
    <source>
        <dbReference type="EMBL" id="KAG8232110.1"/>
    </source>
</evidence>
<dbReference type="Proteomes" id="UP000792457">
    <property type="component" value="Unassembled WGS sequence"/>
</dbReference>
<proteinExistence type="inferred from homology"/>
<dbReference type="GO" id="GO:0008270">
    <property type="term" value="F:zinc ion binding"/>
    <property type="evidence" value="ECO:0007669"/>
    <property type="project" value="UniProtKB-UniRule"/>
</dbReference>
<feature type="binding site" evidence="12">
    <location>
        <position position="71"/>
    </location>
    <ligand>
        <name>Zn(2+)</name>
        <dbReference type="ChEBI" id="CHEBI:29105"/>
        <note>catalytic</note>
    </ligand>
</feature>
<feature type="domain" description="CMP/dCMP-type deaminase" evidence="14">
    <location>
        <begin position="18"/>
        <end position="151"/>
    </location>
</feature>
<dbReference type="PANTHER" id="PTHR11644">
    <property type="entry name" value="CYTIDINE DEAMINASE"/>
    <property type="match status" value="1"/>
</dbReference>
<dbReference type="Gene3D" id="3.40.140.10">
    <property type="entry name" value="Cytidine Deaminase, domain 2"/>
    <property type="match status" value="1"/>
</dbReference>
<dbReference type="InterPro" id="IPR016192">
    <property type="entry name" value="APOBEC/CMP_deaminase_Zn-bd"/>
</dbReference>
<feature type="binding site" evidence="12">
    <location>
        <position position="107"/>
    </location>
    <ligand>
        <name>Zn(2+)</name>
        <dbReference type="ChEBI" id="CHEBI:29105"/>
        <note>catalytic</note>
    </ligand>
</feature>
<evidence type="ECO:0000256" key="12">
    <source>
        <dbReference type="PIRSR" id="PIRSR606262-3"/>
    </source>
</evidence>
<dbReference type="GO" id="GO:0042802">
    <property type="term" value="F:identical protein binding"/>
    <property type="evidence" value="ECO:0007669"/>
    <property type="project" value="UniProtKB-ARBA"/>
</dbReference>
<evidence type="ECO:0000256" key="9">
    <source>
        <dbReference type="ARBA" id="ARBA00049558"/>
    </source>
</evidence>
<evidence type="ECO:0000256" key="10">
    <source>
        <dbReference type="PIRSR" id="PIRSR606262-1"/>
    </source>
</evidence>
<gene>
    <name evidence="15" type="ORF">J437_LFUL011652</name>
</gene>
<dbReference type="InterPro" id="IPR016193">
    <property type="entry name" value="Cytidine_deaminase-like"/>
</dbReference>
<reference evidence="15" key="2">
    <citation type="submission" date="2017-10" db="EMBL/GenBank/DDBJ databases">
        <title>Ladona fulva Genome sequencing and assembly.</title>
        <authorList>
            <person name="Murali S."/>
            <person name="Richards S."/>
            <person name="Bandaranaike D."/>
            <person name="Bellair M."/>
            <person name="Blankenburg K."/>
            <person name="Chao H."/>
            <person name="Dinh H."/>
            <person name="Doddapaneni H."/>
            <person name="Dugan-Rocha S."/>
            <person name="Elkadiri S."/>
            <person name="Gnanaolivu R."/>
            <person name="Hernandez B."/>
            <person name="Skinner E."/>
            <person name="Javaid M."/>
            <person name="Lee S."/>
            <person name="Li M."/>
            <person name="Ming W."/>
            <person name="Munidasa M."/>
            <person name="Muniz J."/>
            <person name="Nguyen L."/>
            <person name="Hughes D."/>
            <person name="Osuji N."/>
            <person name="Pu L.-L."/>
            <person name="Puazo M."/>
            <person name="Qu C."/>
            <person name="Quiroz J."/>
            <person name="Raj R."/>
            <person name="Weissenberger G."/>
            <person name="Xin Y."/>
            <person name="Zou X."/>
            <person name="Han Y."/>
            <person name="Worley K."/>
            <person name="Muzny D."/>
            <person name="Gibbs R."/>
        </authorList>
    </citation>
    <scope>NUCLEOTIDE SEQUENCE</scope>
    <source>
        <strain evidence="15">Sampled in the wild</strain>
    </source>
</reference>
<dbReference type="AlphaFoldDB" id="A0A8K0KEB1"/>
<evidence type="ECO:0000256" key="13">
    <source>
        <dbReference type="RuleBase" id="RU364006"/>
    </source>
</evidence>
<comment type="catalytic activity">
    <reaction evidence="13">
        <text>2'-deoxycytidine + H2O + H(+) = 2'-deoxyuridine + NH4(+)</text>
        <dbReference type="Rhea" id="RHEA:13433"/>
        <dbReference type="ChEBI" id="CHEBI:15377"/>
        <dbReference type="ChEBI" id="CHEBI:15378"/>
        <dbReference type="ChEBI" id="CHEBI:15698"/>
        <dbReference type="ChEBI" id="CHEBI:16450"/>
        <dbReference type="ChEBI" id="CHEBI:28938"/>
        <dbReference type="EC" id="3.5.4.5"/>
    </reaction>
</comment>
<feature type="binding site" evidence="12">
    <location>
        <position position="110"/>
    </location>
    <ligand>
        <name>Zn(2+)</name>
        <dbReference type="ChEBI" id="CHEBI:29105"/>
        <note>catalytic</note>
    </ligand>
</feature>
<feature type="active site" description="Proton donor" evidence="10">
    <location>
        <position position="73"/>
    </location>
</feature>
<dbReference type="EC" id="3.5.4.5" evidence="4 13"/>
<dbReference type="FunFam" id="3.40.140.10:FF:000008">
    <property type="entry name" value="Cytidine deaminase"/>
    <property type="match status" value="1"/>
</dbReference>
<dbReference type="CDD" id="cd01283">
    <property type="entry name" value="cytidine_deaminase"/>
    <property type="match status" value="1"/>
</dbReference>
<keyword evidence="16" id="KW-1185">Reference proteome</keyword>
<protein>
    <recommendedName>
        <fullName evidence="4 13">Cytidine deaminase</fullName>
        <ecNumber evidence="4 13">3.5.4.5</ecNumber>
    </recommendedName>
    <alternativeName>
        <fullName evidence="8 13">Cytidine aminohydrolase</fullName>
    </alternativeName>
</protein>
<evidence type="ECO:0000256" key="6">
    <source>
        <dbReference type="ARBA" id="ARBA00022801"/>
    </source>
</evidence>
<keyword evidence="5 12" id="KW-0479">Metal-binding</keyword>
<feature type="binding site" evidence="11">
    <location>
        <begin position="60"/>
        <end position="66"/>
    </location>
    <ligand>
        <name>substrate</name>
    </ligand>
</feature>
<evidence type="ECO:0000259" key="14">
    <source>
        <dbReference type="PROSITE" id="PS51747"/>
    </source>
</evidence>
<evidence type="ECO:0000256" key="5">
    <source>
        <dbReference type="ARBA" id="ARBA00022723"/>
    </source>
</evidence>
<dbReference type="GO" id="GO:0005829">
    <property type="term" value="C:cytosol"/>
    <property type="evidence" value="ECO:0007669"/>
    <property type="project" value="TreeGrafter"/>
</dbReference>
<dbReference type="InterPro" id="IPR002125">
    <property type="entry name" value="CMP_dCMP_dom"/>
</dbReference>
<dbReference type="SUPFAM" id="SSF53927">
    <property type="entry name" value="Cytidine deaminase-like"/>
    <property type="match status" value="1"/>
</dbReference>
<evidence type="ECO:0000256" key="7">
    <source>
        <dbReference type="ARBA" id="ARBA00022833"/>
    </source>
</evidence>
<accession>A0A8K0KEB1</accession>
<dbReference type="PROSITE" id="PS00903">
    <property type="entry name" value="CYT_DCMP_DEAMINASES_1"/>
    <property type="match status" value="1"/>
</dbReference>
<evidence type="ECO:0000256" key="2">
    <source>
        <dbReference type="ARBA" id="ARBA00003949"/>
    </source>
</evidence>
<keyword evidence="7 12" id="KW-0862">Zinc</keyword>
<reference evidence="15" key="1">
    <citation type="submission" date="2013-04" db="EMBL/GenBank/DDBJ databases">
        <authorList>
            <person name="Qu J."/>
            <person name="Murali S.C."/>
            <person name="Bandaranaike D."/>
            <person name="Bellair M."/>
            <person name="Blankenburg K."/>
            <person name="Chao H."/>
            <person name="Dinh H."/>
            <person name="Doddapaneni H."/>
            <person name="Downs B."/>
            <person name="Dugan-Rocha S."/>
            <person name="Elkadiri S."/>
            <person name="Gnanaolivu R.D."/>
            <person name="Hernandez B."/>
            <person name="Javaid M."/>
            <person name="Jayaseelan J.C."/>
            <person name="Lee S."/>
            <person name="Li M."/>
            <person name="Ming W."/>
            <person name="Munidasa M."/>
            <person name="Muniz J."/>
            <person name="Nguyen L."/>
            <person name="Ongeri F."/>
            <person name="Osuji N."/>
            <person name="Pu L.-L."/>
            <person name="Puazo M."/>
            <person name="Qu C."/>
            <person name="Quiroz J."/>
            <person name="Raj R."/>
            <person name="Weissenberger G."/>
            <person name="Xin Y."/>
            <person name="Zou X."/>
            <person name="Han Y."/>
            <person name="Richards S."/>
            <person name="Worley K."/>
            <person name="Muzny D."/>
            <person name="Gibbs R."/>
        </authorList>
    </citation>
    <scope>NUCLEOTIDE SEQUENCE</scope>
    <source>
        <strain evidence="15">Sampled in the wild</strain>
    </source>
</reference>
<comment type="caution">
    <text evidence="15">The sequence shown here is derived from an EMBL/GenBank/DDBJ whole genome shotgun (WGS) entry which is preliminary data.</text>
</comment>
<evidence type="ECO:0000256" key="11">
    <source>
        <dbReference type="PIRSR" id="PIRSR606262-2"/>
    </source>
</evidence>
<dbReference type="GO" id="GO:0055086">
    <property type="term" value="P:nucleobase-containing small molecule metabolic process"/>
    <property type="evidence" value="ECO:0007669"/>
    <property type="project" value="UniProtKB-ARBA"/>
</dbReference>